<dbReference type="InterPro" id="IPR047660">
    <property type="entry name" value="DsrM"/>
</dbReference>
<keyword evidence="7" id="KW-0560">Oxidoreductase</keyword>
<feature type="transmembrane region" description="Helical" evidence="9">
    <location>
        <begin position="100"/>
        <end position="119"/>
    </location>
</feature>
<evidence type="ECO:0000256" key="2">
    <source>
        <dbReference type="ARBA" id="ARBA00022448"/>
    </source>
</evidence>
<sequence length="332" mass="38408">MIGVIFGVIVPYIAVAIFVAGVVYRILNWASSPVPLKIPTTGGQQKSLPFIKRTVYDRFDSPYTWWETAGRMLLEIFLFRSLLKNTRYYLDRVSQKDARWLWLFGILFHYSLLLVLIRHSRFFLEPVPSFVELLSEIEAFKGVFIPSVYMSGLAIVAALFLLWFRRIFLSRERTLSLPSDHFVLILLLAITISGNLMRYFFKADLFAVKELLMSLMALNITHAVEVANTIEPVFYVHFALASFLLAYFPFSKLMHAGGVFFSPTRNMPNDNRARRHVNPWDPADVPILTKGITVAGETYKSKKLDWETYYEMYRGQLEEIEEADYKIAPEEL</sequence>
<keyword evidence="3" id="KW-1003">Cell membrane</keyword>
<evidence type="ECO:0000313" key="11">
    <source>
        <dbReference type="EMBL" id="HET21549.1"/>
    </source>
</evidence>
<reference evidence="11" key="1">
    <citation type="journal article" date="2020" name="mSystems">
        <title>Genome- and Community-Level Interaction Insights into Carbon Utilization and Element Cycling Functions of Hydrothermarchaeota in Hydrothermal Sediment.</title>
        <authorList>
            <person name="Zhou Z."/>
            <person name="Liu Y."/>
            <person name="Xu W."/>
            <person name="Pan J."/>
            <person name="Luo Z.H."/>
            <person name="Li M."/>
        </authorList>
    </citation>
    <scope>NUCLEOTIDE SEQUENCE [LARGE SCALE GENOMIC DNA]</scope>
    <source>
        <strain evidence="11">SpSt-12</strain>
    </source>
</reference>
<evidence type="ECO:0000256" key="5">
    <source>
        <dbReference type="ARBA" id="ARBA00022982"/>
    </source>
</evidence>
<dbReference type="PANTHER" id="PTHR30598">
    <property type="entry name" value="NITRATE REDUCTASE PRIVATE CHAPERONE, REDOX ENZYME MATURATION PROTEIN REMP FAMILY"/>
    <property type="match status" value="1"/>
</dbReference>
<evidence type="ECO:0000256" key="4">
    <source>
        <dbReference type="ARBA" id="ARBA00022692"/>
    </source>
</evidence>
<dbReference type="AlphaFoldDB" id="A0A7C2S8W4"/>
<dbReference type="GO" id="GO:0019645">
    <property type="term" value="P:anaerobic electron transport chain"/>
    <property type="evidence" value="ECO:0007669"/>
    <property type="project" value="TreeGrafter"/>
</dbReference>
<feature type="transmembrane region" description="Helical" evidence="9">
    <location>
        <begin position="6"/>
        <end position="27"/>
    </location>
</feature>
<dbReference type="SUPFAM" id="SSF103501">
    <property type="entry name" value="Respiratory nitrate reductase 1 gamma chain"/>
    <property type="match status" value="1"/>
</dbReference>
<dbReference type="Pfam" id="PF02665">
    <property type="entry name" value="Nitrate_red_gam"/>
    <property type="match status" value="1"/>
</dbReference>
<evidence type="ECO:0000256" key="7">
    <source>
        <dbReference type="ARBA" id="ARBA00023002"/>
    </source>
</evidence>
<dbReference type="GO" id="GO:0005886">
    <property type="term" value="C:plasma membrane"/>
    <property type="evidence" value="ECO:0007669"/>
    <property type="project" value="UniProtKB-SubCell"/>
</dbReference>
<evidence type="ECO:0000256" key="9">
    <source>
        <dbReference type="SAM" id="Phobius"/>
    </source>
</evidence>
<gene>
    <name evidence="11" type="ORF">ENN70_05635</name>
</gene>
<dbReference type="GO" id="GO:0009055">
    <property type="term" value="F:electron transfer activity"/>
    <property type="evidence" value="ECO:0007669"/>
    <property type="project" value="TreeGrafter"/>
</dbReference>
<evidence type="ECO:0000256" key="1">
    <source>
        <dbReference type="ARBA" id="ARBA00004651"/>
    </source>
</evidence>
<dbReference type="GO" id="GO:0008940">
    <property type="term" value="F:nitrate reductase activity"/>
    <property type="evidence" value="ECO:0007669"/>
    <property type="project" value="TreeGrafter"/>
</dbReference>
<keyword evidence="2" id="KW-0813">Transport</keyword>
<keyword evidence="8 9" id="KW-0472">Membrane</keyword>
<accession>A0A7C2S8W4</accession>
<keyword evidence="6 9" id="KW-1133">Transmembrane helix</keyword>
<protein>
    <submittedName>
        <fullName evidence="11">Menaquinol oxidoreductase</fullName>
    </submittedName>
</protein>
<organism evidence="11">
    <name type="scientific">Archaeoglobus fulgidus</name>
    <dbReference type="NCBI Taxonomy" id="2234"/>
    <lineage>
        <taxon>Archaea</taxon>
        <taxon>Methanobacteriati</taxon>
        <taxon>Methanobacteriota</taxon>
        <taxon>Archaeoglobi</taxon>
        <taxon>Archaeoglobales</taxon>
        <taxon>Archaeoglobaceae</taxon>
        <taxon>Archaeoglobus</taxon>
    </lineage>
</organism>
<evidence type="ECO:0000259" key="10">
    <source>
        <dbReference type="Pfam" id="PF02665"/>
    </source>
</evidence>
<dbReference type="EMBL" id="DSCQ01000069">
    <property type="protein sequence ID" value="HET21549.1"/>
    <property type="molecule type" value="Genomic_DNA"/>
</dbReference>
<comment type="caution">
    <text evidence="11">The sequence shown here is derived from an EMBL/GenBank/DDBJ whole genome shotgun (WGS) entry which is preliminary data.</text>
</comment>
<feature type="transmembrane region" description="Helical" evidence="9">
    <location>
        <begin position="182"/>
        <end position="201"/>
    </location>
</feature>
<evidence type="ECO:0000256" key="6">
    <source>
        <dbReference type="ARBA" id="ARBA00022989"/>
    </source>
</evidence>
<dbReference type="NCBIfam" id="NF038037">
    <property type="entry name" value="cytob_DsrM"/>
    <property type="match status" value="1"/>
</dbReference>
<dbReference type="PANTHER" id="PTHR30598:SF3">
    <property type="entry name" value="RESPIRATORY NITRATE REDUCTASE 1 GAMMA CHAIN"/>
    <property type="match status" value="1"/>
</dbReference>
<dbReference type="InterPro" id="IPR051936">
    <property type="entry name" value="Heme-iron_electron_transfer"/>
</dbReference>
<proteinExistence type="predicted"/>
<dbReference type="Gene3D" id="1.20.950.20">
    <property type="entry name" value="Transmembrane di-heme cytochromes, Chain C"/>
    <property type="match status" value="1"/>
</dbReference>
<dbReference type="InterPro" id="IPR023234">
    <property type="entry name" value="NarG-like_domain"/>
</dbReference>
<comment type="subcellular location">
    <subcellularLocation>
        <location evidence="1">Cell membrane</location>
        <topology evidence="1">Multi-pass membrane protein</topology>
    </subcellularLocation>
</comment>
<feature type="domain" description="NarG-like" evidence="10">
    <location>
        <begin position="98"/>
        <end position="256"/>
    </location>
</feature>
<dbReference type="InterPro" id="IPR036197">
    <property type="entry name" value="NarG-like_sf"/>
</dbReference>
<name>A0A7C2S8W4_ARCFL</name>
<evidence type="ECO:0000256" key="8">
    <source>
        <dbReference type="ARBA" id="ARBA00023136"/>
    </source>
</evidence>
<evidence type="ECO:0000256" key="3">
    <source>
        <dbReference type="ARBA" id="ARBA00022475"/>
    </source>
</evidence>
<keyword evidence="4 9" id="KW-0812">Transmembrane</keyword>
<keyword evidence="5" id="KW-0249">Electron transport</keyword>
<feature type="transmembrane region" description="Helical" evidence="9">
    <location>
        <begin position="139"/>
        <end position="162"/>
    </location>
</feature>
<dbReference type="GO" id="GO:0020037">
    <property type="term" value="F:heme binding"/>
    <property type="evidence" value="ECO:0007669"/>
    <property type="project" value="TreeGrafter"/>
</dbReference>